<accession>A0A0F2TNL3</accession>
<gene>
    <name evidence="2" type="ORF">VM95_03765</name>
</gene>
<organism evidence="2 3">
    <name type="scientific">Streptomyces rubellomurinus (strain ATCC 31215)</name>
    <dbReference type="NCBI Taxonomy" id="359131"/>
    <lineage>
        <taxon>Bacteria</taxon>
        <taxon>Bacillati</taxon>
        <taxon>Actinomycetota</taxon>
        <taxon>Actinomycetes</taxon>
        <taxon>Kitasatosporales</taxon>
        <taxon>Streptomycetaceae</taxon>
        <taxon>Streptomyces</taxon>
    </lineage>
</organism>
<evidence type="ECO:0000313" key="2">
    <source>
        <dbReference type="EMBL" id="KJS63322.1"/>
    </source>
</evidence>
<dbReference type="AlphaFoldDB" id="A0A0F2TNL3"/>
<dbReference type="PROSITE" id="PS51725">
    <property type="entry name" value="ABM"/>
    <property type="match status" value="1"/>
</dbReference>
<feature type="domain" description="ABM" evidence="1">
    <location>
        <begin position="2"/>
        <end position="88"/>
    </location>
</feature>
<dbReference type="PANTHER" id="PTHR33336">
    <property type="entry name" value="QUINOL MONOOXYGENASE YGIN-RELATED"/>
    <property type="match status" value="1"/>
</dbReference>
<protein>
    <recommendedName>
        <fullName evidence="1">ABM domain-containing protein</fullName>
    </recommendedName>
</protein>
<dbReference type="RefSeq" id="WP_045692533.1">
    <property type="nucleotide sequence ID" value="NZ_JZKH01000004.1"/>
</dbReference>
<proteinExistence type="predicted"/>
<name>A0A0F2TNL3_STRR3</name>
<dbReference type="InterPro" id="IPR011008">
    <property type="entry name" value="Dimeric_a/b-barrel"/>
</dbReference>
<dbReference type="SUPFAM" id="SSF54909">
    <property type="entry name" value="Dimeric alpha+beta barrel"/>
    <property type="match status" value="1"/>
</dbReference>
<evidence type="ECO:0000313" key="3">
    <source>
        <dbReference type="Proteomes" id="UP000033699"/>
    </source>
</evidence>
<dbReference type="PATRIC" id="fig|359131.3.peg.3880"/>
<dbReference type="Pfam" id="PF03992">
    <property type="entry name" value="ABM"/>
    <property type="match status" value="1"/>
</dbReference>
<reference evidence="2 3" key="1">
    <citation type="submission" date="2015-02" db="EMBL/GenBank/DDBJ databases">
        <authorList>
            <person name="Ju K.-S."/>
            <person name="Doroghazi J.R."/>
            <person name="Metcalf W."/>
        </authorList>
    </citation>
    <scope>NUCLEOTIDE SEQUENCE [LARGE SCALE GENOMIC DNA]</scope>
    <source>
        <strain evidence="2 3">ATCC 31215</strain>
    </source>
</reference>
<dbReference type="Gene3D" id="3.30.70.100">
    <property type="match status" value="1"/>
</dbReference>
<dbReference type="InterPro" id="IPR050744">
    <property type="entry name" value="AI-2_Isomerase_LsrG"/>
</dbReference>
<keyword evidence="3" id="KW-1185">Reference proteome</keyword>
<evidence type="ECO:0000259" key="1">
    <source>
        <dbReference type="PROSITE" id="PS51725"/>
    </source>
</evidence>
<dbReference type="Proteomes" id="UP000033699">
    <property type="component" value="Unassembled WGS sequence"/>
</dbReference>
<comment type="caution">
    <text evidence="2">The sequence shown here is derived from an EMBL/GenBank/DDBJ whole genome shotgun (WGS) entry which is preliminary data.</text>
</comment>
<dbReference type="InterPro" id="IPR007138">
    <property type="entry name" value="ABM_dom"/>
</dbReference>
<sequence>MTMVVAILQAKPGQEDTLEEALREVAARSREEPGAMAYTVGRRQGGRFLVAERYADRAACDAHFAAPYVTGLLARFPELLDGEPQVELTDVVTGFVR</sequence>
<dbReference type="PANTHER" id="PTHR33336:SF3">
    <property type="entry name" value="ABM DOMAIN-CONTAINING PROTEIN"/>
    <property type="match status" value="1"/>
</dbReference>
<dbReference type="OrthoDB" id="3695636at2"/>
<dbReference type="GO" id="GO:0003824">
    <property type="term" value="F:catalytic activity"/>
    <property type="evidence" value="ECO:0007669"/>
    <property type="project" value="TreeGrafter"/>
</dbReference>
<dbReference type="EMBL" id="JZKH01000004">
    <property type="protein sequence ID" value="KJS63322.1"/>
    <property type="molecule type" value="Genomic_DNA"/>
</dbReference>